<dbReference type="EMBL" id="FIFN01000020">
    <property type="protein sequence ID" value="CYU28006.1"/>
    <property type="molecule type" value="Genomic_DNA"/>
</dbReference>
<accession>A0A116L0V3</accession>
<feature type="domain" description="Replication-associated protein ORF2/G2P" evidence="1">
    <location>
        <begin position="86"/>
        <end position="189"/>
    </location>
</feature>
<sequence>MTSYNKKIVRTSSYIEIWEYDKAIFSKGKSNLEANTESKEKLKRRTFDELTPEEQEQRLERMKKTRLEAKWNLLRLVDCNFDDSTSFLTLTTKENISDRNHFKDLLKTFIKRFNYHIFQTKKSQLKYIAVLEKQKRGAWHAHILLFSVPYIPHRQLLELWGHGAVRINKVDVDSKENRGRYVTKYFEKGIGQELLENFGKQAYLSSRNLKKPDEDKFYTYETFDYNNSTVLYETEYTSKVYKDGQYFDNHVTYKKIRLDTKE</sequence>
<protein>
    <submittedName>
        <fullName evidence="2">Rep protein</fullName>
    </submittedName>
</protein>
<reference evidence="2 3" key="1">
    <citation type="submission" date="2016-02" db="EMBL/GenBank/DDBJ databases">
        <authorList>
            <consortium name="Pathogen Informatics"/>
        </authorList>
    </citation>
    <scope>NUCLEOTIDE SEQUENCE [LARGE SCALE GENOMIC DNA]</scope>
    <source>
        <strain evidence="2 3">LSS100</strain>
    </source>
</reference>
<evidence type="ECO:0000313" key="2">
    <source>
        <dbReference type="EMBL" id="CYU28006.1"/>
    </source>
</evidence>
<dbReference type="InterPro" id="IPR056906">
    <property type="entry name" value="ORF2/G2P_dom"/>
</dbReference>
<dbReference type="Proteomes" id="UP000072003">
    <property type="component" value="Unassembled WGS sequence"/>
</dbReference>
<proteinExistence type="predicted"/>
<organism evidence="2 3">
    <name type="scientific">Streptococcus suis</name>
    <dbReference type="NCBI Taxonomy" id="1307"/>
    <lineage>
        <taxon>Bacteria</taxon>
        <taxon>Bacillati</taxon>
        <taxon>Bacillota</taxon>
        <taxon>Bacilli</taxon>
        <taxon>Lactobacillales</taxon>
        <taxon>Streptococcaceae</taxon>
        <taxon>Streptococcus</taxon>
    </lineage>
</organism>
<name>A0A116L0V3_STRSU</name>
<dbReference type="AlphaFoldDB" id="A0A116L0V3"/>
<gene>
    <name evidence="2" type="ORF">ERS132462_01760</name>
</gene>
<evidence type="ECO:0000313" key="3">
    <source>
        <dbReference type="Proteomes" id="UP000072003"/>
    </source>
</evidence>
<dbReference type="Pfam" id="PF23343">
    <property type="entry name" value="REP_ORF2-G2P"/>
    <property type="match status" value="1"/>
</dbReference>
<evidence type="ECO:0000259" key="1">
    <source>
        <dbReference type="Pfam" id="PF23343"/>
    </source>
</evidence>
<dbReference type="RefSeq" id="WP_044671003.1">
    <property type="nucleotide sequence ID" value="NZ_CEDC01000016.1"/>
</dbReference>